<evidence type="ECO:0000256" key="10">
    <source>
        <dbReference type="ARBA" id="ARBA00047905"/>
    </source>
</evidence>
<accession>R7U518</accession>
<dbReference type="SUPFAM" id="SSF53067">
    <property type="entry name" value="Actin-like ATPase domain"/>
    <property type="match status" value="2"/>
</dbReference>
<dbReference type="GO" id="GO:0001678">
    <property type="term" value="P:intracellular glucose homeostasis"/>
    <property type="evidence" value="ECO:0007669"/>
    <property type="project" value="InterPro"/>
</dbReference>
<dbReference type="GO" id="GO:0006006">
    <property type="term" value="P:glucose metabolic process"/>
    <property type="evidence" value="ECO:0007669"/>
    <property type="project" value="TreeGrafter"/>
</dbReference>
<dbReference type="Pfam" id="PF00349">
    <property type="entry name" value="Hexokinase_1"/>
    <property type="match status" value="1"/>
</dbReference>
<evidence type="ECO:0000313" key="16">
    <source>
        <dbReference type="EnsemblMetazoa" id="CapteP18168"/>
    </source>
</evidence>
<dbReference type="FunFam" id="3.30.420.40:FF:000095">
    <property type="entry name" value="Phosphotransferase"/>
    <property type="match status" value="1"/>
</dbReference>
<dbReference type="PROSITE" id="PS51748">
    <property type="entry name" value="HEXOKINASE_2"/>
    <property type="match status" value="1"/>
</dbReference>
<evidence type="ECO:0000256" key="9">
    <source>
        <dbReference type="ARBA" id="ARBA00044613"/>
    </source>
</evidence>
<dbReference type="GO" id="GO:0005524">
    <property type="term" value="F:ATP binding"/>
    <property type="evidence" value="ECO:0007669"/>
    <property type="project" value="UniProtKB-UniRule"/>
</dbReference>
<dbReference type="GO" id="GO:0005536">
    <property type="term" value="F:D-glucose binding"/>
    <property type="evidence" value="ECO:0007669"/>
    <property type="project" value="InterPro"/>
</dbReference>
<dbReference type="Pfam" id="PF03727">
    <property type="entry name" value="Hexokinase_2"/>
    <property type="match status" value="2"/>
</dbReference>
<dbReference type="PANTHER" id="PTHR19443">
    <property type="entry name" value="HEXOKINASE"/>
    <property type="match status" value="1"/>
</dbReference>
<dbReference type="InterPro" id="IPR001312">
    <property type="entry name" value="Hexokinase"/>
</dbReference>
<dbReference type="EnsemblMetazoa" id="CapteT18168">
    <property type="protein sequence ID" value="CapteP18168"/>
    <property type="gene ID" value="CapteG18168"/>
</dbReference>
<comment type="catalytic activity">
    <reaction evidence="10">
        <text>D-fructose + ATP = D-fructose 6-phosphate + ADP + H(+)</text>
        <dbReference type="Rhea" id="RHEA:16125"/>
        <dbReference type="ChEBI" id="CHEBI:15378"/>
        <dbReference type="ChEBI" id="CHEBI:30616"/>
        <dbReference type="ChEBI" id="CHEBI:37721"/>
        <dbReference type="ChEBI" id="CHEBI:61527"/>
        <dbReference type="ChEBI" id="CHEBI:456216"/>
        <dbReference type="EC" id="2.7.1.1"/>
    </reaction>
    <physiologicalReaction direction="left-to-right" evidence="10">
        <dbReference type="Rhea" id="RHEA:16126"/>
    </physiologicalReaction>
</comment>
<evidence type="ECO:0000256" key="5">
    <source>
        <dbReference type="ARBA" id="ARBA00022741"/>
    </source>
</evidence>
<evidence type="ECO:0000256" key="1">
    <source>
        <dbReference type="ARBA" id="ARBA00004888"/>
    </source>
</evidence>
<evidence type="ECO:0000259" key="13">
    <source>
        <dbReference type="Pfam" id="PF00349"/>
    </source>
</evidence>
<protein>
    <recommendedName>
        <fullName evidence="12">Phosphotransferase</fullName>
        <ecNumber evidence="12">2.7.1.-</ecNumber>
    </recommendedName>
</protein>
<dbReference type="Gene3D" id="3.40.367.20">
    <property type="match status" value="2"/>
</dbReference>
<dbReference type="GO" id="GO:0008865">
    <property type="term" value="F:fructokinase activity"/>
    <property type="evidence" value="ECO:0007669"/>
    <property type="project" value="TreeGrafter"/>
</dbReference>
<dbReference type="STRING" id="283909.R7U518"/>
<dbReference type="InterPro" id="IPR022672">
    <property type="entry name" value="Hexokinase_N"/>
</dbReference>
<gene>
    <name evidence="15" type="ORF">CAPTEDRAFT_18168</name>
</gene>
<proteinExistence type="inferred from homology"/>
<dbReference type="CDD" id="cd24019">
    <property type="entry name" value="ASKHA_NBD_HK_meta"/>
    <property type="match status" value="1"/>
</dbReference>
<comment type="catalytic activity">
    <reaction evidence="9">
        <text>a D-hexose + ATP = a D-hexose 6-phosphate + ADP + H(+)</text>
        <dbReference type="Rhea" id="RHEA:22740"/>
        <dbReference type="ChEBI" id="CHEBI:4194"/>
        <dbReference type="ChEBI" id="CHEBI:15378"/>
        <dbReference type="ChEBI" id="CHEBI:30616"/>
        <dbReference type="ChEBI" id="CHEBI:229467"/>
        <dbReference type="ChEBI" id="CHEBI:456216"/>
        <dbReference type="EC" id="2.7.1.1"/>
    </reaction>
    <physiologicalReaction direction="left-to-right" evidence="9">
        <dbReference type="Rhea" id="RHEA:22741"/>
    </physiologicalReaction>
</comment>
<dbReference type="Proteomes" id="UP000014760">
    <property type="component" value="Unassembled WGS sequence"/>
</dbReference>
<evidence type="ECO:0000256" key="8">
    <source>
        <dbReference type="ARBA" id="ARBA00023152"/>
    </source>
</evidence>
<comment type="similarity">
    <text evidence="3 12">Belongs to the hexokinase family.</text>
</comment>
<dbReference type="GO" id="GO:0005829">
    <property type="term" value="C:cytosol"/>
    <property type="evidence" value="ECO:0007669"/>
    <property type="project" value="TreeGrafter"/>
</dbReference>
<dbReference type="GO" id="GO:0004340">
    <property type="term" value="F:glucokinase activity"/>
    <property type="evidence" value="ECO:0007669"/>
    <property type="project" value="TreeGrafter"/>
</dbReference>
<dbReference type="UniPathway" id="UPA00109">
    <property type="reaction ID" value="UER00180"/>
</dbReference>
<name>R7U518_CAPTE</name>
<keyword evidence="6 12" id="KW-0418">Kinase</keyword>
<dbReference type="OMA" id="YPNFEGY"/>
<organism evidence="15">
    <name type="scientific">Capitella teleta</name>
    <name type="common">Polychaete worm</name>
    <dbReference type="NCBI Taxonomy" id="283909"/>
    <lineage>
        <taxon>Eukaryota</taxon>
        <taxon>Metazoa</taxon>
        <taxon>Spiralia</taxon>
        <taxon>Lophotrochozoa</taxon>
        <taxon>Annelida</taxon>
        <taxon>Polychaeta</taxon>
        <taxon>Sedentaria</taxon>
        <taxon>Scolecida</taxon>
        <taxon>Capitellidae</taxon>
        <taxon>Capitella</taxon>
    </lineage>
</organism>
<dbReference type="FunFam" id="3.40.367.20:FF:000020">
    <property type="entry name" value="Hexokinase-1"/>
    <property type="match status" value="1"/>
</dbReference>
<evidence type="ECO:0000313" key="15">
    <source>
        <dbReference type="EMBL" id="ELT98250.1"/>
    </source>
</evidence>
<evidence type="ECO:0000256" key="6">
    <source>
        <dbReference type="ARBA" id="ARBA00022777"/>
    </source>
</evidence>
<dbReference type="HOGENOM" id="CLU_014393_5_3_1"/>
<feature type="domain" description="Hexokinase N-terminal" evidence="13">
    <location>
        <begin position="6"/>
        <end position="192"/>
    </location>
</feature>
<evidence type="ECO:0000259" key="14">
    <source>
        <dbReference type="Pfam" id="PF03727"/>
    </source>
</evidence>
<dbReference type="Gene3D" id="3.30.420.40">
    <property type="match status" value="1"/>
</dbReference>
<dbReference type="FunCoup" id="R7U518">
    <property type="interactions" value="428"/>
</dbReference>
<dbReference type="GO" id="GO:0006096">
    <property type="term" value="P:glycolytic process"/>
    <property type="evidence" value="ECO:0007669"/>
    <property type="project" value="UniProtKB-UniPathway"/>
</dbReference>
<keyword evidence="17" id="KW-1185">Reference proteome</keyword>
<evidence type="ECO:0000256" key="2">
    <source>
        <dbReference type="ARBA" id="ARBA00005028"/>
    </source>
</evidence>
<dbReference type="UniPathway" id="UPA00242"/>
<evidence type="ECO:0000256" key="12">
    <source>
        <dbReference type="RuleBase" id="RU362007"/>
    </source>
</evidence>
<dbReference type="GO" id="GO:0005739">
    <property type="term" value="C:mitochondrion"/>
    <property type="evidence" value="ECO:0007669"/>
    <property type="project" value="TreeGrafter"/>
</dbReference>
<evidence type="ECO:0000256" key="7">
    <source>
        <dbReference type="ARBA" id="ARBA00022840"/>
    </source>
</evidence>
<dbReference type="InterPro" id="IPR022673">
    <property type="entry name" value="Hexokinase_C"/>
</dbReference>
<reference evidence="16" key="3">
    <citation type="submission" date="2015-06" db="UniProtKB">
        <authorList>
            <consortium name="EnsemblMetazoa"/>
        </authorList>
    </citation>
    <scope>IDENTIFICATION</scope>
</reference>
<reference evidence="15 17" key="2">
    <citation type="journal article" date="2013" name="Nature">
        <title>Insights into bilaterian evolution from three spiralian genomes.</title>
        <authorList>
            <person name="Simakov O."/>
            <person name="Marletaz F."/>
            <person name="Cho S.J."/>
            <person name="Edsinger-Gonzales E."/>
            <person name="Havlak P."/>
            <person name="Hellsten U."/>
            <person name="Kuo D.H."/>
            <person name="Larsson T."/>
            <person name="Lv J."/>
            <person name="Arendt D."/>
            <person name="Savage R."/>
            <person name="Osoegawa K."/>
            <person name="de Jong P."/>
            <person name="Grimwood J."/>
            <person name="Chapman J.A."/>
            <person name="Shapiro H."/>
            <person name="Aerts A."/>
            <person name="Otillar R.P."/>
            <person name="Terry A.Y."/>
            <person name="Boore J.L."/>
            <person name="Grigoriev I.V."/>
            <person name="Lindberg D.R."/>
            <person name="Seaver E.C."/>
            <person name="Weisblat D.A."/>
            <person name="Putnam N.H."/>
            <person name="Rokhsar D.S."/>
        </authorList>
    </citation>
    <scope>NUCLEOTIDE SEQUENCE</scope>
    <source>
        <strain evidence="15 17">I ESC-2004</strain>
    </source>
</reference>
<dbReference type="OrthoDB" id="419537at2759"/>
<dbReference type="PANTHER" id="PTHR19443:SF16">
    <property type="entry name" value="HEXOKINASE TYPE 1-RELATED"/>
    <property type="match status" value="1"/>
</dbReference>
<evidence type="ECO:0000256" key="4">
    <source>
        <dbReference type="ARBA" id="ARBA00022679"/>
    </source>
</evidence>
<dbReference type="EMBL" id="KB308112">
    <property type="protein sequence ID" value="ELT98250.1"/>
    <property type="molecule type" value="Genomic_DNA"/>
</dbReference>
<dbReference type="AlphaFoldDB" id="R7U518"/>
<comment type="pathway">
    <text evidence="1">Carbohydrate degradation; glycolysis; D-glyceraldehyde 3-phosphate and glycerone phosphate from D-glucose: step 1/4.</text>
</comment>
<dbReference type="EC" id="2.7.1.-" evidence="12"/>
<feature type="domain" description="Hexokinase C-terminal" evidence="14">
    <location>
        <begin position="349"/>
        <end position="415"/>
    </location>
</feature>
<keyword evidence="5 12" id="KW-0547">Nucleotide-binding</keyword>
<evidence type="ECO:0000313" key="17">
    <source>
        <dbReference type="Proteomes" id="UP000014760"/>
    </source>
</evidence>
<sequence>MDEYIHDDDSYRRVQALLLEEMERGLGKETVAEATVKMFPTYVRSLPDGSERGNFLALDLGGTNFRVLLISLKGEKVNMQNKIYPISQELMAGAGEKLFDHIAGCISNFMMDHQLVGVGRIPLGFTFSFPCRQEGLAVGRLVRWTKGFHCQGVEGEDVVRLLHEAIRRRSDIDVECVALLNDTVGCLMSCAFLDHSTEVGVILGTGTNACYMERLNRVGTWDGDHGQPDQVIINTEWGAFGDNGCIDFVFTDVDRAIDHDSLNPGKQLFEKMISGMYLGEVVRRVLIKCINAGLILSGQVTEELDTPSRFYTKYLSEIEKTIARIMTAATCSTSALWSAREPLILPLPVSIATLLNRIDKPSVTVAVDGSLYRFHPHFHNLMTQKTQELLNPGLKFHLMLSEDGSGKGAALVAAVSNRIAAAAEANK</sequence>
<keyword evidence="7 12" id="KW-0067">ATP-binding</keyword>
<evidence type="ECO:0000256" key="3">
    <source>
        <dbReference type="ARBA" id="ARBA00009225"/>
    </source>
</evidence>
<feature type="domain" description="Hexokinase C-terminal" evidence="14">
    <location>
        <begin position="199"/>
        <end position="321"/>
    </location>
</feature>
<comment type="pathway">
    <text evidence="2">Carbohydrate metabolism; hexose metabolism.</text>
</comment>
<comment type="catalytic activity">
    <reaction evidence="11">
        <text>D-glucose + ATP = D-glucose 6-phosphate + ADP + H(+)</text>
        <dbReference type="Rhea" id="RHEA:17825"/>
        <dbReference type="ChEBI" id="CHEBI:4167"/>
        <dbReference type="ChEBI" id="CHEBI:15378"/>
        <dbReference type="ChEBI" id="CHEBI:30616"/>
        <dbReference type="ChEBI" id="CHEBI:61548"/>
        <dbReference type="ChEBI" id="CHEBI:456216"/>
        <dbReference type="EC" id="2.7.1.1"/>
    </reaction>
    <physiologicalReaction direction="left-to-right" evidence="11">
        <dbReference type="Rhea" id="RHEA:17826"/>
    </physiologicalReaction>
</comment>
<dbReference type="PRINTS" id="PR00475">
    <property type="entry name" value="HEXOKINASE"/>
</dbReference>
<keyword evidence="4 12" id="KW-0808">Transferase</keyword>
<dbReference type="EMBL" id="AMQN01010548">
    <property type="status" value="NOT_ANNOTATED_CDS"/>
    <property type="molecule type" value="Genomic_DNA"/>
</dbReference>
<keyword evidence="8 12" id="KW-0324">Glycolysis</keyword>
<evidence type="ECO:0000256" key="11">
    <source>
        <dbReference type="ARBA" id="ARBA00048160"/>
    </source>
</evidence>
<reference evidence="17" key="1">
    <citation type="submission" date="2012-12" db="EMBL/GenBank/DDBJ databases">
        <authorList>
            <person name="Hellsten U."/>
            <person name="Grimwood J."/>
            <person name="Chapman J.A."/>
            <person name="Shapiro H."/>
            <person name="Aerts A."/>
            <person name="Otillar R.P."/>
            <person name="Terry A.Y."/>
            <person name="Boore J.L."/>
            <person name="Simakov O."/>
            <person name="Marletaz F."/>
            <person name="Cho S.-J."/>
            <person name="Edsinger-Gonzales E."/>
            <person name="Havlak P."/>
            <person name="Kuo D.-H."/>
            <person name="Larsson T."/>
            <person name="Lv J."/>
            <person name="Arendt D."/>
            <person name="Savage R."/>
            <person name="Osoegawa K."/>
            <person name="de Jong P."/>
            <person name="Lindberg D.R."/>
            <person name="Seaver E.C."/>
            <person name="Weisblat D.A."/>
            <person name="Putnam N.H."/>
            <person name="Grigoriev I.V."/>
            <person name="Rokhsar D.S."/>
        </authorList>
    </citation>
    <scope>NUCLEOTIDE SEQUENCE</scope>
    <source>
        <strain evidence="17">I ESC-2004</strain>
    </source>
</reference>
<dbReference type="InterPro" id="IPR043129">
    <property type="entry name" value="ATPase_NBD"/>
</dbReference>